<dbReference type="InterPro" id="IPR036291">
    <property type="entry name" value="NAD(P)-bd_dom_sf"/>
</dbReference>
<accession>A0A6P0UPB7</accession>
<dbReference type="PANTHER" id="PTHR13812:SF19">
    <property type="entry name" value="KETIMINE REDUCTASE MU-CRYSTALLIN"/>
    <property type="match status" value="1"/>
</dbReference>
<dbReference type="Pfam" id="PF02423">
    <property type="entry name" value="OCD_Mu_crystall"/>
    <property type="match status" value="1"/>
</dbReference>
<dbReference type="Gene3D" id="3.40.50.720">
    <property type="entry name" value="NAD(P)-binding Rossmann-like Domain"/>
    <property type="match status" value="1"/>
</dbReference>
<proteinExistence type="predicted"/>
<dbReference type="EMBL" id="JAABOO010000002">
    <property type="protein sequence ID" value="NER13679.1"/>
    <property type="molecule type" value="Genomic_DNA"/>
</dbReference>
<reference evidence="1 2" key="1">
    <citation type="submission" date="2020-01" db="EMBL/GenBank/DDBJ databases">
        <title>Leptobacterium flavescens.</title>
        <authorList>
            <person name="Wang G."/>
        </authorList>
    </citation>
    <scope>NUCLEOTIDE SEQUENCE [LARGE SCALE GENOMIC DNA]</scope>
    <source>
        <strain evidence="1 2">KCTC 22160</strain>
    </source>
</reference>
<evidence type="ECO:0000313" key="1">
    <source>
        <dbReference type="EMBL" id="NER13679.1"/>
    </source>
</evidence>
<comment type="caution">
    <text evidence="1">The sequence shown here is derived from an EMBL/GenBank/DDBJ whole genome shotgun (WGS) entry which is preliminary data.</text>
</comment>
<dbReference type="SUPFAM" id="SSF51735">
    <property type="entry name" value="NAD(P)-binding Rossmann-fold domains"/>
    <property type="match status" value="1"/>
</dbReference>
<dbReference type="AlphaFoldDB" id="A0A6P0UPB7"/>
<protein>
    <submittedName>
        <fullName evidence="1">Ornithine cyclodeaminase family protein</fullName>
    </submittedName>
</protein>
<sequence length="359" mass="39426">MVSQNNKTLVLTAIDVQTVVERYGLDKLMDTLIAELNQAIADFTPERIDIPARSGFHYDHPYSGLVEWMPVHSKEKEVVIKVVGYHPKNPVEFDLPTILSTISSYDTTTGHLKGVVDGVLLTALRTGAASAVASRLLADGDSSTLGLIGCGAQAVTQLHGLSRVFDIQKVFIYDSDEEAMNSLPQRCEMLGLNVEFIQADMQTILTKSDIVCTATSIDTGAGPLFSKLEVNPKLHINAVGSDFPGKIELPLELLESSLVCPDFREQAIIEGECQQMKTSDIGPELVEVVQDPSKYNYAKDNLSVFDSTGWALEDQVVMNLFLRLAKQLGIGNELEMESILEDAKNPYHFLLKEVPAELK</sequence>
<dbReference type="Gene3D" id="3.30.1780.10">
    <property type="entry name" value="ornithine cyclodeaminase, domain 1"/>
    <property type="match status" value="1"/>
</dbReference>
<dbReference type="PANTHER" id="PTHR13812">
    <property type="entry name" value="KETIMINE REDUCTASE MU-CRYSTALLIN"/>
    <property type="match status" value="1"/>
</dbReference>
<gene>
    <name evidence="1" type="ORF">GWK08_09535</name>
</gene>
<evidence type="ECO:0000313" key="2">
    <source>
        <dbReference type="Proteomes" id="UP000468581"/>
    </source>
</evidence>
<dbReference type="RefSeq" id="WP_163606761.1">
    <property type="nucleotide sequence ID" value="NZ_JAABOO010000002.1"/>
</dbReference>
<name>A0A6P0UPB7_9FLAO</name>
<dbReference type="Proteomes" id="UP000468581">
    <property type="component" value="Unassembled WGS sequence"/>
</dbReference>
<dbReference type="InterPro" id="IPR023401">
    <property type="entry name" value="ODC_N"/>
</dbReference>
<organism evidence="1 2">
    <name type="scientific">Leptobacterium flavescens</name>
    <dbReference type="NCBI Taxonomy" id="472055"/>
    <lineage>
        <taxon>Bacteria</taxon>
        <taxon>Pseudomonadati</taxon>
        <taxon>Bacteroidota</taxon>
        <taxon>Flavobacteriia</taxon>
        <taxon>Flavobacteriales</taxon>
        <taxon>Flavobacteriaceae</taxon>
        <taxon>Leptobacterium</taxon>
    </lineage>
</organism>
<dbReference type="InterPro" id="IPR003462">
    <property type="entry name" value="ODC_Mu_crystall"/>
</dbReference>
<keyword evidence="2" id="KW-1185">Reference proteome</keyword>